<feature type="region of interest" description="Disordered" evidence="1">
    <location>
        <begin position="1343"/>
        <end position="1367"/>
    </location>
</feature>
<feature type="region of interest" description="Disordered" evidence="1">
    <location>
        <begin position="2103"/>
        <end position="2133"/>
    </location>
</feature>
<feature type="compositionally biased region" description="Basic residues" evidence="1">
    <location>
        <begin position="736"/>
        <end position="750"/>
    </location>
</feature>
<feature type="region of interest" description="Disordered" evidence="1">
    <location>
        <begin position="210"/>
        <end position="250"/>
    </location>
</feature>
<feature type="region of interest" description="Disordered" evidence="1">
    <location>
        <begin position="1450"/>
        <end position="1481"/>
    </location>
</feature>
<name>A0AAN8ZT89_HALRR</name>
<organism evidence="2 3">
    <name type="scientific">Halocaridina rubra</name>
    <name type="common">Hawaiian red shrimp</name>
    <dbReference type="NCBI Taxonomy" id="373956"/>
    <lineage>
        <taxon>Eukaryota</taxon>
        <taxon>Metazoa</taxon>
        <taxon>Ecdysozoa</taxon>
        <taxon>Arthropoda</taxon>
        <taxon>Crustacea</taxon>
        <taxon>Multicrustacea</taxon>
        <taxon>Malacostraca</taxon>
        <taxon>Eumalacostraca</taxon>
        <taxon>Eucarida</taxon>
        <taxon>Decapoda</taxon>
        <taxon>Pleocyemata</taxon>
        <taxon>Caridea</taxon>
        <taxon>Atyoidea</taxon>
        <taxon>Atyidae</taxon>
        <taxon>Halocaridina</taxon>
    </lineage>
</organism>
<feature type="region of interest" description="Disordered" evidence="1">
    <location>
        <begin position="772"/>
        <end position="803"/>
    </location>
</feature>
<feature type="region of interest" description="Disordered" evidence="1">
    <location>
        <begin position="908"/>
        <end position="929"/>
    </location>
</feature>
<dbReference type="Proteomes" id="UP001381693">
    <property type="component" value="Unassembled WGS sequence"/>
</dbReference>
<comment type="caution">
    <text evidence="2">The sequence shown here is derived from an EMBL/GenBank/DDBJ whole genome shotgun (WGS) entry which is preliminary data.</text>
</comment>
<feature type="compositionally biased region" description="Basic and acidic residues" evidence="1">
    <location>
        <begin position="232"/>
        <end position="246"/>
    </location>
</feature>
<feature type="compositionally biased region" description="Polar residues" evidence="1">
    <location>
        <begin position="210"/>
        <end position="226"/>
    </location>
</feature>
<feature type="region of interest" description="Disordered" evidence="1">
    <location>
        <begin position="982"/>
        <end position="1001"/>
    </location>
</feature>
<feature type="compositionally biased region" description="Polar residues" evidence="1">
    <location>
        <begin position="2103"/>
        <end position="2114"/>
    </location>
</feature>
<accession>A0AAN8ZT89</accession>
<evidence type="ECO:0000256" key="1">
    <source>
        <dbReference type="SAM" id="MobiDB-lite"/>
    </source>
</evidence>
<proteinExistence type="predicted"/>
<keyword evidence="3" id="KW-1185">Reference proteome</keyword>
<feature type="compositionally biased region" description="Basic residues" evidence="1">
    <location>
        <begin position="985"/>
        <end position="1001"/>
    </location>
</feature>
<evidence type="ECO:0000313" key="3">
    <source>
        <dbReference type="Proteomes" id="UP001381693"/>
    </source>
</evidence>
<protein>
    <submittedName>
        <fullName evidence="2">Uncharacterized protein</fullName>
    </submittedName>
</protein>
<feature type="compositionally biased region" description="Polar residues" evidence="1">
    <location>
        <begin position="274"/>
        <end position="285"/>
    </location>
</feature>
<feature type="region of interest" description="Disordered" evidence="1">
    <location>
        <begin position="274"/>
        <end position="298"/>
    </location>
</feature>
<feature type="compositionally biased region" description="Polar residues" evidence="1">
    <location>
        <begin position="916"/>
        <end position="927"/>
    </location>
</feature>
<feature type="region of interest" description="Disordered" evidence="1">
    <location>
        <begin position="716"/>
        <end position="758"/>
    </location>
</feature>
<feature type="compositionally biased region" description="Polar residues" evidence="1">
    <location>
        <begin position="1354"/>
        <end position="1365"/>
    </location>
</feature>
<reference evidence="2 3" key="1">
    <citation type="submission" date="2023-11" db="EMBL/GenBank/DDBJ databases">
        <title>Halocaridina rubra genome assembly.</title>
        <authorList>
            <person name="Smith C."/>
        </authorList>
    </citation>
    <scope>NUCLEOTIDE SEQUENCE [LARGE SCALE GENOMIC DNA]</scope>
    <source>
        <strain evidence="2">EP-1</strain>
        <tissue evidence="2">Whole</tissue>
    </source>
</reference>
<dbReference type="EMBL" id="JAXCGZ010022867">
    <property type="protein sequence ID" value="KAK7021912.1"/>
    <property type="molecule type" value="Genomic_DNA"/>
</dbReference>
<sequence>MGDTVLLLNGETVILARDDASPLIQNGNTNLTSVSRAQKEVHSHQSTGDILNPISSASRNIPSSGELISTTVENNSSNSSFVQVKINGKEIPGFILNSDVNGSIYQNSREHEKHFHRKYTQTVNDEVSNCGKNKSDLEVTEFLQLNNDSSRKILRRSIGSTSKPESGTNINFQGNVYTVSAEGSLMQVQVEHTRGVNEIRSHDSIAKLSLVSSETPNSHQVTSKLSETARPSADEHAGGEVSHETDENSQSVEIPVLGGSCSFSLPHLVSRQSSCNEKSTSTLTDINEDSTSEDAHSQNFSTDCIIKNTQEHIPKNSSIYFGNKCLKDGTKAECADPSSASENKIGLEPIFIIPCYESDNEHISTLQVNNSHFSPSDRNGISAARVNNILNDTSGTTSIARQAVLKQQPTATSLLFPTSERNDIGLSKAHLYKQRLKYGIKKVNHLNWERRMPENKGMPSIPGEKYLRDIAMRTRFQNLSSLLHTRKNELLSSVCASQTDASSLQNGIISLPFQYKQHSKSQAHSSSYLLEKESESVDNQSKKSCNDMSLLHKWHTSAVKFEDPSKSYKLTDDGAVTIRVNTGTVLGSNPVSPDRRVMNSVPSIKCEANDGLEENLPPLISIVYCSSKGDEPPQIVHLPSGDASKPLGSSENPIQLVQQGNTFQALQPVDKEQLEQITALLQHRRLSVPLTARHDEIFDPKTNMKIVYKVVYPDKPSKGSESSEECEDHIESVSVPKKKRRGRPSFKSRTTKIESTVEDEDVNVETLEPKEKKAKLPVSRTRSGRISRPPQHKMTDFKHILPTNSGDAKDNYVEFEPHIKEDMKETETVFLKLDTPRKKRGISETIRLRYGCVTCKKVFVGRIEQHYLNFPNHRRDPIAAKSDINHSYSTIKALSGIAASNATMKMDASKPVLSPTPGTRASETNGEPSLPLETSAILLERRDSDLLRNMSEADDKGPEFCRSATRADFLPLLVPSVQVANQRGSCRRGRGGRGRKRGRGRWKNAPVAIRAVNADVALSSSNTLEAVSMPSETIVQSLPPCSGKVNPFSSTAVNGGIVTCSDSSQPAVKSDNISSIVALEETLSTYCTEDILTILRKRLSSESFSPWQLLCAFADHLSPDSNPQHWQKRFESLRILLKQCKEECGALLDPLPDLLKEGGKCCSCSKRKKIIDATVSPTKFKELSENQDINILSFEDLLKDNGSPSKADVSEHIQIHDEIANAIGISAGCYTLRSPPCEDSLTNISSLHDTGTTRLSEVRRTHYVSGSSNIMSSSTSVMSTSCALSTASSLPAFCNLNSGQQTLPSSCVLNSEPRLPNLLQPCPISSSLPVSCDLNSGQTLPTPCVLNSGGDPANLSQPSTSSSSAELPVSCGINSGQQTLRNSCVLSSEPCLPDLAQPCVLTSSPDLPVTCDVNSGPQTLTSSCVLNSEPRLPNLSQPCTSSSLPGMPVSCDLNSGQQTSVPASSNLKTETKPPNLSQSAGSLCLRSDRSLKSSLSCSDGGEKVKHVKFLDARNVGSLIGKTSFAPQDDRTPSCGTTEFLAHPYSENCVKGMNVRVGIMENASVSAYPSESIRNTESAVVTTFTEKRSNTLDASVVNMLQNTSRSSFERKTGVDMNVSNIGMVNNSSSNVYAEPLVNDINVSRNLIHNASEKMEINDVHLLTDSSSRTYLGKHDDDIDIGSMDVVQNTASVSSSLLQNTENTSTSNISPLQNTVGEASATFAGKLCNNLAVTNITTMIHNPTTNTLTGKLNQDLKLNTVDILQNVPPNMYPGKLENKMDISHSNIIHSSATNSYSGKEGKNIEINRVGLIQNVTQSVQLPRFAETSIPSLTSTHVQSSALQVSSVMTTCNISSLTTSLSSSNINLLLNSEGVVSDTTPTMSYSSPCVSAAPPVSSASSSVPLDVPNFPNPNNVSDNAMSGCIQMSSVAPSLINMPNVQQENTMHAIGDLDITAEDLPRLLSEGMGIVVSGGGDGSGDGCDAPKLLDTSGDTTDLSEMLFKLQEATVGMSQSQDPNLVPAVYTGQVLTHSEQQLLTSQSLSTPGNAFTSQSFDTLGQTVVSHPMPRMVDKSGIMPNCVQSPTQMLTFTGALSRNSDFCGVSQNTPRSDMSNMNDNKCSHNLIDPSSTSKQDSLNKNSTSLCVEQDSISVGFPVTSLSNSELEDILKRIGKVFSRTGNLLRGSTRDKVNFIVFSSPRHLREFRLREFGLVCIQINSSKIQTAWLTRERKNEVLRGRKMNLLPLTRVCAFVCSVVGQYPQPNGIFALIRGNIYCRAFKLTTKAADNIEANAHIERRTAVEKVFEQQDEIRLFLDLERNQDILAYFDDETGKQRVAYL</sequence>
<gene>
    <name evidence="2" type="ORF">SK128_021335</name>
</gene>
<evidence type="ECO:0000313" key="2">
    <source>
        <dbReference type="EMBL" id="KAK7021912.1"/>
    </source>
</evidence>
<feature type="compositionally biased region" description="Polar residues" evidence="1">
    <location>
        <begin position="1452"/>
        <end position="1481"/>
    </location>
</feature>
<feature type="compositionally biased region" description="Polar residues" evidence="1">
    <location>
        <begin position="2122"/>
        <end position="2133"/>
    </location>
</feature>